<proteinExistence type="predicted"/>
<organism evidence="4 5">
    <name type="scientific">Ambrosia artemisiifolia</name>
    <name type="common">Common ragweed</name>
    <dbReference type="NCBI Taxonomy" id="4212"/>
    <lineage>
        <taxon>Eukaryota</taxon>
        <taxon>Viridiplantae</taxon>
        <taxon>Streptophyta</taxon>
        <taxon>Embryophyta</taxon>
        <taxon>Tracheophyta</taxon>
        <taxon>Spermatophyta</taxon>
        <taxon>Magnoliopsida</taxon>
        <taxon>eudicotyledons</taxon>
        <taxon>Gunneridae</taxon>
        <taxon>Pentapetalae</taxon>
        <taxon>asterids</taxon>
        <taxon>campanulids</taxon>
        <taxon>Asterales</taxon>
        <taxon>Asteraceae</taxon>
        <taxon>Asteroideae</taxon>
        <taxon>Heliantheae alliance</taxon>
        <taxon>Heliantheae</taxon>
        <taxon>Ambrosia</taxon>
    </lineage>
</organism>
<evidence type="ECO:0000313" key="4">
    <source>
        <dbReference type="EMBL" id="KAI7733472.1"/>
    </source>
</evidence>
<evidence type="ECO:0000313" key="5">
    <source>
        <dbReference type="Proteomes" id="UP001206925"/>
    </source>
</evidence>
<dbReference type="GO" id="GO:0006520">
    <property type="term" value="P:amino acid metabolic process"/>
    <property type="evidence" value="ECO:0007669"/>
    <property type="project" value="InterPro"/>
</dbReference>
<gene>
    <name evidence="4" type="ORF">M8C21_008397</name>
</gene>
<evidence type="ECO:0000256" key="1">
    <source>
        <dbReference type="ARBA" id="ARBA00001933"/>
    </source>
</evidence>
<dbReference type="AlphaFoldDB" id="A0AAD5C1T9"/>
<dbReference type="InterPro" id="IPR036052">
    <property type="entry name" value="TrpB-like_PALP_sf"/>
</dbReference>
<dbReference type="Pfam" id="PF00291">
    <property type="entry name" value="PALP"/>
    <property type="match status" value="1"/>
</dbReference>
<keyword evidence="2" id="KW-0663">Pyridoxal phosphate</keyword>
<dbReference type="SUPFAM" id="SSF53686">
    <property type="entry name" value="Tryptophan synthase beta subunit-like PLP-dependent enzymes"/>
    <property type="match status" value="1"/>
</dbReference>
<dbReference type="InterPro" id="IPR001926">
    <property type="entry name" value="TrpB-like_PALP"/>
</dbReference>
<dbReference type="Proteomes" id="UP001206925">
    <property type="component" value="Unassembled WGS sequence"/>
</dbReference>
<protein>
    <recommendedName>
        <fullName evidence="3">Tryptophan synthase beta chain-like PALP domain-containing protein</fullName>
    </recommendedName>
</protein>
<evidence type="ECO:0000259" key="3">
    <source>
        <dbReference type="Pfam" id="PF00291"/>
    </source>
</evidence>
<feature type="domain" description="Tryptophan synthase beta chain-like PALP" evidence="3">
    <location>
        <begin position="49"/>
        <end position="173"/>
    </location>
</feature>
<evidence type="ECO:0000256" key="2">
    <source>
        <dbReference type="ARBA" id="ARBA00022898"/>
    </source>
</evidence>
<dbReference type="InterPro" id="IPR000634">
    <property type="entry name" value="Ser/Thr_deHydtase_PyrdxlP-BS"/>
</dbReference>
<sequence length="176" mass="19465">MEALKAINGNYWKTLFDSRIGKTTWPYGSDVWSKKEWVLPKIDSDDIVSAFEGNSNMCWAERFGKQLVGMNDLWVKHCGISHTGSFKDLGMNVLVSQVNRLRKMARPVVGVGSALTTDTPAALSTYYTSAGIQSIVFLQANKISMAQLVQPIANGAIVLNLDTSFDGCMQLLQKRK</sequence>
<dbReference type="EMBL" id="JAMZMK010009971">
    <property type="protein sequence ID" value="KAI7733472.1"/>
    <property type="molecule type" value="Genomic_DNA"/>
</dbReference>
<comment type="cofactor">
    <cofactor evidence="1">
        <name>pyridoxal 5'-phosphate</name>
        <dbReference type="ChEBI" id="CHEBI:597326"/>
    </cofactor>
</comment>
<keyword evidence="5" id="KW-1185">Reference proteome</keyword>
<comment type="caution">
    <text evidence="4">The sequence shown here is derived from an EMBL/GenBank/DDBJ whole genome shotgun (WGS) entry which is preliminary data.</text>
</comment>
<name>A0AAD5C1T9_AMBAR</name>
<dbReference type="GO" id="GO:0003824">
    <property type="term" value="F:catalytic activity"/>
    <property type="evidence" value="ECO:0007669"/>
    <property type="project" value="UniProtKB-ARBA"/>
</dbReference>
<dbReference type="Gene3D" id="3.40.50.1100">
    <property type="match status" value="1"/>
</dbReference>
<reference evidence="4" key="1">
    <citation type="submission" date="2022-06" db="EMBL/GenBank/DDBJ databases">
        <title>Uncovering the hologenomic basis of an extraordinary plant invasion.</title>
        <authorList>
            <person name="Bieker V.C."/>
            <person name="Martin M.D."/>
            <person name="Gilbert T."/>
            <person name="Hodgins K."/>
            <person name="Battlay P."/>
            <person name="Petersen B."/>
            <person name="Wilson J."/>
        </authorList>
    </citation>
    <scope>NUCLEOTIDE SEQUENCE</scope>
    <source>
        <strain evidence="4">AA19_3_7</strain>
        <tissue evidence="4">Leaf</tissue>
    </source>
</reference>
<dbReference type="PROSITE" id="PS00165">
    <property type="entry name" value="DEHYDRATASE_SER_THR"/>
    <property type="match status" value="1"/>
</dbReference>
<dbReference type="GO" id="GO:0030170">
    <property type="term" value="F:pyridoxal phosphate binding"/>
    <property type="evidence" value="ECO:0007669"/>
    <property type="project" value="InterPro"/>
</dbReference>
<accession>A0AAD5C1T9</accession>